<dbReference type="AlphaFoldDB" id="A0A916RTQ3"/>
<feature type="binding site" evidence="2">
    <location>
        <position position="59"/>
    </location>
    <ligand>
        <name>Fe cation</name>
        <dbReference type="ChEBI" id="CHEBI:24875"/>
    </ligand>
</feature>
<feature type="binding site" evidence="2">
    <location>
        <position position="57"/>
    </location>
    <ligand>
        <name>Fe cation</name>
        <dbReference type="ChEBI" id="CHEBI:24875"/>
    </ligand>
</feature>
<dbReference type="CDD" id="cd20311">
    <property type="entry name" value="cupin_Yhhw_C"/>
    <property type="match status" value="1"/>
</dbReference>
<proteinExistence type="inferred from homology"/>
<evidence type="ECO:0000256" key="3">
    <source>
        <dbReference type="RuleBase" id="RU003457"/>
    </source>
</evidence>
<organism evidence="6 7">
    <name type="scientific">Edaphobacter acidisoli</name>
    <dbReference type="NCBI Taxonomy" id="2040573"/>
    <lineage>
        <taxon>Bacteria</taxon>
        <taxon>Pseudomonadati</taxon>
        <taxon>Acidobacteriota</taxon>
        <taxon>Terriglobia</taxon>
        <taxon>Terriglobales</taxon>
        <taxon>Acidobacteriaceae</taxon>
        <taxon>Edaphobacter</taxon>
    </lineage>
</organism>
<dbReference type="InterPro" id="IPR012093">
    <property type="entry name" value="Pirin"/>
</dbReference>
<dbReference type="Pfam" id="PF02678">
    <property type="entry name" value="Pirin"/>
    <property type="match status" value="1"/>
</dbReference>
<evidence type="ECO:0000259" key="5">
    <source>
        <dbReference type="Pfam" id="PF17954"/>
    </source>
</evidence>
<dbReference type="PANTHER" id="PTHR43212">
    <property type="entry name" value="QUERCETIN 2,3-DIOXYGENASE"/>
    <property type="match status" value="1"/>
</dbReference>
<dbReference type="Pfam" id="PF17954">
    <property type="entry name" value="Pirin_C_2"/>
    <property type="match status" value="1"/>
</dbReference>
<reference evidence="6" key="2">
    <citation type="submission" date="2020-09" db="EMBL/GenBank/DDBJ databases">
        <authorList>
            <person name="Sun Q."/>
            <person name="Zhou Y."/>
        </authorList>
    </citation>
    <scope>NUCLEOTIDE SEQUENCE</scope>
    <source>
        <strain evidence="6">CGMCC 1.15447</strain>
    </source>
</reference>
<comment type="caution">
    <text evidence="6">The sequence shown here is derived from an EMBL/GenBank/DDBJ whole genome shotgun (WGS) entry which is preliminary data.</text>
</comment>
<comment type="similarity">
    <text evidence="1 3">Belongs to the pirin family.</text>
</comment>
<feature type="binding site" evidence="2">
    <location>
        <position position="103"/>
    </location>
    <ligand>
        <name>Fe cation</name>
        <dbReference type="ChEBI" id="CHEBI:24875"/>
    </ligand>
</feature>
<sequence>MLTIRKSNERGHADHGWLDSYHSFSFANYYDAEHMGYRSLRVINEDWIEKGRGFGAHPHRDMEILTYVLSGQLAHKDSMGHTETLGANEIQKMSAGTGVVHSEFNPSETEPVHLLQIWIIPETRGLTPAYEQYKFEPEEKLNRFKVLASPNPPAGAATMHQDAKISVAELTPGKSLTYPLGSARHAWLQVVRGEVTANGKQLNAGDAVALDDEQELTVAATGAENSEVLLFDLA</sequence>
<dbReference type="PIRSF" id="PIRSF006232">
    <property type="entry name" value="Pirin"/>
    <property type="match status" value="1"/>
</dbReference>
<protein>
    <submittedName>
        <fullName evidence="6">Quercetin 2,3-dioxygenase</fullName>
    </submittedName>
</protein>
<evidence type="ECO:0000259" key="4">
    <source>
        <dbReference type="Pfam" id="PF02678"/>
    </source>
</evidence>
<keyword evidence="7" id="KW-1185">Reference proteome</keyword>
<feature type="binding site" evidence="2">
    <location>
        <position position="101"/>
    </location>
    <ligand>
        <name>Fe cation</name>
        <dbReference type="ChEBI" id="CHEBI:24875"/>
    </ligand>
</feature>
<keyword evidence="2" id="KW-0479">Metal-binding</keyword>
<feature type="domain" description="Pirin N-terminal" evidence="4">
    <location>
        <begin position="6"/>
        <end position="119"/>
    </location>
</feature>
<dbReference type="InterPro" id="IPR041602">
    <property type="entry name" value="Quercetinase_C"/>
</dbReference>
<accession>A0A916RTQ3</accession>
<dbReference type="CDD" id="cd02910">
    <property type="entry name" value="cupin_Yhhw_N"/>
    <property type="match status" value="1"/>
</dbReference>
<evidence type="ECO:0000313" key="6">
    <source>
        <dbReference type="EMBL" id="GGA69264.1"/>
    </source>
</evidence>
<name>A0A916RTQ3_9BACT</name>
<dbReference type="InterPro" id="IPR003829">
    <property type="entry name" value="Pirin_N_dom"/>
</dbReference>
<reference evidence="6" key="1">
    <citation type="journal article" date="2014" name="Int. J. Syst. Evol. Microbiol.">
        <title>Complete genome sequence of Corynebacterium casei LMG S-19264T (=DSM 44701T), isolated from a smear-ripened cheese.</title>
        <authorList>
            <consortium name="US DOE Joint Genome Institute (JGI-PGF)"/>
            <person name="Walter F."/>
            <person name="Albersmeier A."/>
            <person name="Kalinowski J."/>
            <person name="Ruckert C."/>
        </authorList>
    </citation>
    <scope>NUCLEOTIDE SEQUENCE</scope>
    <source>
        <strain evidence="6">CGMCC 1.15447</strain>
    </source>
</reference>
<feature type="domain" description="Quercetin 2,3-dioxygenase C-terminal cupin" evidence="5">
    <location>
        <begin position="147"/>
        <end position="233"/>
    </location>
</feature>
<dbReference type="SUPFAM" id="SSF51182">
    <property type="entry name" value="RmlC-like cupins"/>
    <property type="match status" value="1"/>
</dbReference>
<dbReference type="PANTHER" id="PTHR43212:SF3">
    <property type="entry name" value="QUERCETIN 2,3-DIOXYGENASE"/>
    <property type="match status" value="1"/>
</dbReference>
<dbReference type="GO" id="GO:0046872">
    <property type="term" value="F:metal ion binding"/>
    <property type="evidence" value="ECO:0007669"/>
    <property type="project" value="UniProtKB-KW"/>
</dbReference>
<dbReference type="InterPro" id="IPR011051">
    <property type="entry name" value="RmlC_Cupin_sf"/>
</dbReference>
<dbReference type="RefSeq" id="WP_188759236.1">
    <property type="nucleotide sequence ID" value="NZ_BMJB01000001.1"/>
</dbReference>
<keyword evidence="2" id="KW-0408">Iron</keyword>
<dbReference type="Proteomes" id="UP000648801">
    <property type="component" value="Unassembled WGS sequence"/>
</dbReference>
<evidence type="ECO:0000256" key="2">
    <source>
        <dbReference type="PIRSR" id="PIRSR006232-1"/>
    </source>
</evidence>
<evidence type="ECO:0000256" key="1">
    <source>
        <dbReference type="ARBA" id="ARBA00008416"/>
    </source>
</evidence>
<gene>
    <name evidence="6" type="ORF">GCM10011507_20950</name>
</gene>
<dbReference type="EMBL" id="BMJB01000001">
    <property type="protein sequence ID" value="GGA69264.1"/>
    <property type="molecule type" value="Genomic_DNA"/>
</dbReference>
<dbReference type="Gene3D" id="2.60.120.10">
    <property type="entry name" value="Jelly Rolls"/>
    <property type="match status" value="2"/>
</dbReference>
<evidence type="ECO:0000313" key="7">
    <source>
        <dbReference type="Proteomes" id="UP000648801"/>
    </source>
</evidence>
<dbReference type="InterPro" id="IPR014710">
    <property type="entry name" value="RmlC-like_jellyroll"/>
</dbReference>
<comment type="cofactor">
    <cofactor evidence="2">
        <name>Fe cation</name>
        <dbReference type="ChEBI" id="CHEBI:24875"/>
    </cofactor>
    <text evidence="2">Binds 1 Fe cation per subunit.</text>
</comment>